<dbReference type="NCBIfam" id="TIGR02395">
    <property type="entry name" value="rpoN_sigma"/>
    <property type="match status" value="1"/>
</dbReference>
<evidence type="ECO:0000259" key="11">
    <source>
        <dbReference type="Pfam" id="PF04963"/>
    </source>
</evidence>
<dbReference type="Pfam" id="PF00309">
    <property type="entry name" value="Sigma54_AID"/>
    <property type="match status" value="1"/>
</dbReference>
<evidence type="ECO:0000313" key="13">
    <source>
        <dbReference type="Proteomes" id="UP000575983"/>
    </source>
</evidence>
<dbReference type="PANTHER" id="PTHR32248">
    <property type="entry name" value="RNA POLYMERASE SIGMA-54 FACTOR"/>
    <property type="match status" value="1"/>
</dbReference>
<accession>A0A7W9ZC27</accession>
<dbReference type="InterPro" id="IPR007046">
    <property type="entry name" value="RNA_pol_sigma_54_core-bd"/>
</dbReference>
<dbReference type="GO" id="GO:0003677">
    <property type="term" value="F:DNA binding"/>
    <property type="evidence" value="ECO:0007669"/>
    <property type="project" value="UniProtKB-KW"/>
</dbReference>
<name>A0A7W9ZC27_9SPIR</name>
<keyword evidence="13" id="KW-1185">Reference proteome</keyword>
<dbReference type="Pfam" id="PF04963">
    <property type="entry name" value="Sigma54_CBD"/>
    <property type="match status" value="1"/>
</dbReference>
<keyword evidence="4" id="KW-0548">Nucleotidyltransferase</keyword>
<dbReference type="InterPro" id="IPR038709">
    <property type="entry name" value="RpoN_core-bd_sf"/>
</dbReference>
<evidence type="ECO:0000256" key="3">
    <source>
        <dbReference type="ARBA" id="ARBA00022679"/>
    </source>
</evidence>
<dbReference type="GO" id="GO:0006352">
    <property type="term" value="P:DNA-templated transcription initiation"/>
    <property type="evidence" value="ECO:0007669"/>
    <property type="project" value="InterPro"/>
</dbReference>
<dbReference type="PANTHER" id="PTHR32248:SF4">
    <property type="entry name" value="RNA POLYMERASE SIGMA-54 FACTOR"/>
    <property type="match status" value="1"/>
</dbReference>
<reference evidence="12 13" key="1">
    <citation type="submission" date="2020-08" db="EMBL/GenBank/DDBJ databases">
        <title>Genomic Encyclopedia of Type Strains, Phase IV (KMG-IV): sequencing the most valuable type-strain genomes for metagenomic binning, comparative biology and taxonomic classification.</title>
        <authorList>
            <person name="Goeker M."/>
        </authorList>
    </citation>
    <scope>NUCLEOTIDE SEQUENCE [LARGE SCALE GENOMIC DNA]</scope>
    <source>
        <strain evidence="12 13">DSM 17992</strain>
    </source>
</reference>
<keyword evidence="7" id="KW-0238">DNA-binding</keyword>
<feature type="domain" description="RNA polymerase sigma factor 54 core-binding" evidence="11">
    <location>
        <begin position="83"/>
        <end position="256"/>
    </location>
</feature>
<evidence type="ECO:0000256" key="9">
    <source>
        <dbReference type="SAM" id="Coils"/>
    </source>
</evidence>
<dbReference type="EMBL" id="JACHFC010000001">
    <property type="protein sequence ID" value="MBB6207897.1"/>
    <property type="molecule type" value="Genomic_DNA"/>
</dbReference>
<dbReference type="Proteomes" id="UP000575983">
    <property type="component" value="Unassembled WGS sequence"/>
</dbReference>
<evidence type="ECO:0000256" key="1">
    <source>
        <dbReference type="ARBA" id="ARBA00008798"/>
    </source>
</evidence>
<keyword evidence="3" id="KW-0808">Transferase</keyword>
<dbReference type="PROSITE" id="PS00718">
    <property type="entry name" value="SIGMA54_2"/>
    <property type="match status" value="1"/>
</dbReference>
<dbReference type="GO" id="GO:0000428">
    <property type="term" value="C:DNA-directed RNA polymerase complex"/>
    <property type="evidence" value="ECO:0007669"/>
    <property type="project" value="UniProtKB-KW"/>
</dbReference>
<sequence length="419" mass="49088">MIKQKLKLSQNLNSIQIQTIKILGLNQKELTKLILEESENNECLEIDPNKIFFETLKTYRFKKVFYKEDDVIKNQHDMVLEKTQTNTSLKEHLLLQLRIQRINEDEIKIGEILINNLNSKGFHITNPYDLFKKEEKEKVKKIIELIQKFDPIGICVPNIIESLILQAKHHKLETNIIKILEKAELLEKTQEKLKEELKIRSKEFNTALEIIRQKLNPNPTLEFKDPDDTNFYVDPDILIINHNNKFKIKIKEVSIFKKELKRTTENLQKQKKAKWLIESLRYRDEILAKIGIAIYTLQKKFLRRGFKSLRPMNLSILSEKISVSKSTISRAIKNKYLKCEWGTILIKELFSSVGGAKTNEFSKLSIKITVKKLLEANKKMSDKAISVILKSKGISISRRTVNKYRNELKSEKGRTYYGT</sequence>
<dbReference type="Pfam" id="PF04552">
    <property type="entry name" value="Sigma54_DBD"/>
    <property type="match status" value="1"/>
</dbReference>
<keyword evidence="5" id="KW-0805">Transcription regulation</keyword>
<gene>
    <name evidence="12" type="ORF">HNQ06_000387</name>
</gene>
<organism evidence="12 13">
    <name type="scientific">Borreliella lanei</name>
    <dbReference type="NCBI Taxonomy" id="373540"/>
    <lineage>
        <taxon>Bacteria</taxon>
        <taxon>Pseudomonadati</taxon>
        <taxon>Spirochaetota</taxon>
        <taxon>Spirochaetia</taxon>
        <taxon>Spirochaetales</taxon>
        <taxon>Borreliaceae</taxon>
        <taxon>Borreliella</taxon>
    </lineage>
</organism>
<evidence type="ECO:0000256" key="6">
    <source>
        <dbReference type="ARBA" id="ARBA00023082"/>
    </source>
</evidence>
<comment type="caution">
    <text evidence="12">The sequence shown here is derived from an EMBL/GenBank/DDBJ whole genome shotgun (WGS) entry which is preliminary data.</text>
</comment>
<dbReference type="GO" id="GO:0016779">
    <property type="term" value="F:nucleotidyltransferase activity"/>
    <property type="evidence" value="ECO:0007669"/>
    <property type="project" value="UniProtKB-KW"/>
</dbReference>
<evidence type="ECO:0000256" key="2">
    <source>
        <dbReference type="ARBA" id="ARBA00022478"/>
    </source>
</evidence>
<dbReference type="GO" id="GO:0001216">
    <property type="term" value="F:DNA-binding transcription activator activity"/>
    <property type="evidence" value="ECO:0007669"/>
    <property type="project" value="InterPro"/>
</dbReference>
<feature type="coiled-coil region" evidence="9">
    <location>
        <begin position="176"/>
        <end position="203"/>
    </location>
</feature>
<dbReference type="PROSITE" id="PS50044">
    <property type="entry name" value="SIGMA54_3"/>
    <property type="match status" value="1"/>
</dbReference>
<dbReference type="GO" id="GO:0016987">
    <property type="term" value="F:sigma factor activity"/>
    <property type="evidence" value="ECO:0007669"/>
    <property type="project" value="UniProtKB-KW"/>
</dbReference>
<feature type="domain" description="RNA polymerase sigma factor 54 DNA-binding" evidence="10">
    <location>
        <begin position="267"/>
        <end position="409"/>
    </location>
</feature>
<keyword evidence="6" id="KW-0731">Sigma factor</keyword>
<keyword evidence="9" id="KW-0175">Coiled coil</keyword>
<keyword evidence="8" id="KW-0804">Transcription</keyword>
<evidence type="ECO:0000259" key="10">
    <source>
        <dbReference type="Pfam" id="PF04552"/>
    </source>
</evidence>
<dbReference type="AlphaFoldDB" id="A0A7W9ZC27"/>
<dbReference type="PRINTS" id="PR00045">
    <property type="entry name" value="SIGMA54FCT"/>
</dbReference>
<dbReference type="PIRSF" id="PIRSF000774">
    <property type="entry name" value="RpoN"/>
    <property type="match status" value="1"/>
</dbReference>
<evidence type="ECO:0000256" key="5">
    <source>
        <dbReference type="ARBA" id="ARBA00023015"/>
    </source>
</evidence>
<evidence type="ECO:0000256" key="4">
    <source>
        <dbReference type="ARBA" id="ARBA00022695"/>
    </source>
</evidence>
<comment type="similarity">
    <text evidence="1">Belongs to the sigma-54 factor family.</text>
</comment>
<protein>
    <submittedName>
        <fullName evidence="12">RNA polymerase sigma-54 factor</fullName>
    </submittedName>
</protein>
<keyword evidence="2" id="KW-0240">DNA-directed RNA polymerase</keyword>
<dbReference type="Gene3D" id="1.10.10.60">
    <property type="entry name" value="Homeodomain-like"/>
    <property type="match status" value="1"/>
</dbReference>
<dbReference type="InterPro" id="IPR007634">
    <property type="entry name" value="RNA_pol_sigma_54_DNA-bd"/>
</dbReference>
<dbReference type="InterPro" id="IPR000394">
    <property type="entry name" value="RNA_pol_sigma_54"/>
</dbReference>
<evidence type="ECO:0000256" key="7">
    <source>
        <dbReference type="ARBA" id="ARBA00023125"/>
    </source>
</evidence>
<evidence type="ECO:0000313" key="12">
    <source>
        <dbReference type="EMBL" id="MBB6207897.1"/>
    </source>
</evidence>
<dbReference type="Gene3D" id="1.10.10.1330">
    <property type="entry name" value="RNA polymerase sigma-54 factor, core-binding domain"/>
    <property type="match status" value="1"/>
</dbReference>
<proteinExistence type="inferred from homology"/>
<evidence type="ECO:0000256" key="8">
    <source>
        <dbReference type="ARBA" id="ARBA00023163"/>
    </source>
</evidence>
<dbReference type="RefSeq" id="WP_184107295.1">
    <property type="nucleotide sequence ID" value="NZ_JACHFC010000001.1"/>
</dbReference>